<organism evidence="1 2">
    <name type="scientific">Chondromyces crocatus</name>
    <dbReference type="NCBI Taxonomy" id="52"/>
    <lineage>
        <taxon>Bacteria</taxon>
        <taxon>Pseudomonadati</taxon>
        <taxon>Myxococcota</taxon>
        <taxon>Polyangia</taxon>
        <taxon>Polyangiales</taxon>
        <taxon>Polyangiaceae</taxon>
        <taxon>Chondromyces</taxon>
    </lineage>
</organism>
<proteinExistence type="predicted"/>
<evidence type="ECO:0000313" key="1">
    <source>
        <dbReference type="EMBL" id="AKT44111.1"/>
    </source>
</evidence>
<dbReference type="InterPro" id="IPR016024">
    <property type="entry name" value="ARM-type_fold"/>
</dbReference>
<dbReference type="OrthoDB" id="4510125at2"/>
<dbReference type="EMBL" id="CP012159">
    <property type="protein sequence ID" value="AKT44111.1"/>
    <property type="molecule type" value="Genomic_DNA"/>
</dbReference>
<dbReference type="KEGG" id="ccro:CMC5_083510"/>
<dbReference type="AlphaFoldDB" id="A0A0K1ETD5"/>
<evidence type="ECO:0008006" key="3">
    <source>
        <dbReference type="Google" id="ProtNLM"/>
    </source>
</evidence>
<dbReference type="SUPFAM" id="SSF48371">
    <property type="entry name" value="ARM repeat"/>
    <property type="match status" value="2"/>
</dbReference>
<dbReference type="InterPro" id="IPR004155">
    <property type="entry name" value="PBS_lyase_HEAT"/>
</dbReference>
<dbReference type="RefSeq" id="WP_050435497.1">
    <property type="nucleotide sequence ID" value="NZ_CP012159.1"/>
</dbReference>
<sequence length="503" mass="55913">MSVPHHAIRETQDRSWTLRLLERLRLPDLDGDERGAISETLAQLQDPRATAPLTAIVESRELPAALREDAGRLLRDTGNPPPSAKLHAWWTEGDIILQRHALLSMDHADADVVERVARDPAHPLHREAILVMEWGFEEPRFQALKIAALGHPDPLVRASAASVLHWDEPVSAEEALLRAITDPVVDVAVEALRTLYYYPSRRCLRAVAPLRDHQDDRIRDDAGQCVMEIARAFRLALQDASPDERTFLTSWMEPVRELVDLPDEDPETPEPFMAIEPTSVPVPYTADEIIALYADPDGPWAEKLDRLRKRGAAVPCAADRSRLVSFFLGHADPAIREHAAAIFSRWNDVPALLELCRDPAFLVRKCAMYEVGQTSPNPDLSAFIWEHLLAAGTTSTHASETLGAYIVHAPRAESVSRLSHLVRADPRESVRRHAVQGLAEFGAAAEIEGLLPLLEDPPRVTWSVHMALLDACKKLSLRPVGLRDLQCVDHVAVQAAIAPFLVR</sequence>
<dbReference type="Proteomes" id="UP000067626">
    <property type="component" value="Chromosome"/>
</dbReference>
<reference evidence="1 2" key="1">
    <citation type="submission" date="2015-07" db="EMBL/GenBank/DDBJ databases">
        <title>Genome analysis of myxobacterium Chondromyces crocatus Cm c5 reveals a high potential for natural compound synthesis and the genetic basis for the loss of fruiting body formation.</title>
        <authorList>
            <person name="Zaburannyi N."/>
            <person name="Bunk B."/>
            <person name="Maier J."/>
            <person name="Overmann J."/>
            <person name="Mueller R."/>
        </authorList>
    </citation>
    <scope>NUCLEOTIDE SEQUENCE [LARGE SCALE GENOMIC DNA]</scope>
    <source>
        <strain evidence="1 2">Cm c5</strain>
    </source>
</reference>
<dbReference type="Gene3D" id="1.25.10.10">
    <property type="entry name" value="Leucine-rich Repeat Variant"/>
    <property type="match status" value="2"/>
</dbReference>
<dbReference type="SMART" id="SM00567">
    <property type="entry name" value="EZ_HEAT"/>
    <property type="match status" value="3"/>
</dbReference>
<evidence type="ECO:0000313" key="2">
    <source>
        <dbReference type="Proteomes" id="UP000067626"/>
    </source>
</evidence>
<gene>
    <name evidence="1" type="ORF">CMC5_083510</name>
</gene>
<keyword evidence="2" id="KW-1185">Reference proteome</keyword>
<accession>A0A0K1ETD5</accession>
<protein>
    <recommendedName>
        <fullName evidence="3">PBS lyase</fullName>
    </recommendedName>
</protein>
<dbReference type="InterPro" id="IPR011989">
    <property type="entry name" value="ARM-like"/>
</dbReference>
<name>A0A0K1ETD5_CHOCO</name>